<keyword evidence="1" id="KW-0812">Transmembrane</keyword>
<feature type="transmembrane region" description="Helical" evidence="1">
    <location>
        <begin position="164"/>
        <end position="185"/>
    </location>
</feature>
<proteinExistence type="predicted"/>
<reference evidence="3" key="1">
    <citation type="submission" date="2018-11" db="EMBL/GenBank/DDBJ databases">
        <title>Chitinophaga lutea sp.nov., isolate from arsenic contaminated soil.</title>
        <authorList>
            <person name="Zong Y."/>
        </authorList>
    </citation>
    <scope>NUCLEOTIDE SEQUENCE [LARGE SCALE GENOMIC DNA]</scope>
    <source>
        <strain evidence="3">YLT18</strain>
    </source>
</reference>
<comment type="caution">
    <text evidence="2">The sequence shown here is derived from an EMBL/GenBank/DDBJ whole genome shotgun (WGS) entry which is preliminary data.</text>
</comment>
<sequence length="284" mass="32579">MIRGFFNFLLFSSIYIAICALAMVWQSEEILQLKLDRLNFAGFVFFSTICSYNFHWYLTPGSIRNSERILWGQRQRALQLTGCVIGLLGSLWFFIHLWQHWLPITGAVVLTFLYSAPKLPHPAFRWLAKIAVGKTIFLSFVWMYVTTLLPAFMADMMFADTRDLVFLAVYRFFLIYAICILFDYRDREEDRGQGIRSLITALPDRLLDRLYYISLVIAAGFALALAPAVPLFVVFSLLAPVAVTALVKAYAQKHTSDYVYYFFLDGLMMFSAILHFAWLAAGGI</sequence>
<evidence type="ECO:0000313" key="2">
    <source>
        <dbReference type="EMBL" id="RPD37889.1"/>
    </source>
</evidence>
<feature type="transmembrane region" description="Helical" evidence="1">
    <location>
        <begin position="5"/>
        <end position="26"/>
    </location>
</feature>
<evidence type="ECO:0000313" key="3">
    <source>
        <dbReference type="Proteomes" id="UP000279089"/>
    </source>
</evidence>
<feature type="transmembrane region" description="Helical" evidence="1">
    <location>
        <begin position="77"/>
        <end position="95"/>
    </location>
</feature>
<feature type="transmembrane region" description="Helical" evidence="1">
    <location>
        <begin position="131"/>
        <end position="152"/>
    </location>
</feature>
<dbReference type="Proteomes" id="UP000279089">
    <property type="component" value="Unassembled WGS sequence"/>
</dbReference>
<protein>
    <recommendedName>
        <fullName evidence="4">UbiA prenyltransferase family protein</fullName>
    </recommendedName>
</protein>
<keyword evidence="1" id="KW-1133">Transmembrane helix</keyword>
<evidence type="ECO:0000256" key="1">
    <source>
        <dbReference type="SAM" id="Phobius"/>
    </source>
</evidence>
<gene>
    <name evidence="2" type="ORF">EG028_27805</name>
</gene>
<keyword evidence="3" id="KW-1185">Reference proteome</keyword>
<accession>A0A3N4MDW2</accession>
<name>A0A3N4MDW2_9BACT</name>
<feature type="transmembrane region" description="Helical" evidence="1">
    <location>
        <begin position="38"/>
        <end position="56"/>
    </location>
</feature>
<dbReference type="AlphaFoldDB" id="A0A3N4MDW2"/>
<dbReference type="EMBL" id="RMBX01000023">
    <property type="protein sequence ID" value="RPD37889.1"/>
    <property type="molecule type" value="Genomic_DNA"/>
</dbReference>
<evidence type="ECO:0008006" key="4">
    <source>
        <dbReference type="Google" id="ProtNLM"/>
    </source>
</evidence>
<keyword evidence="1" id="KW-0472">Membrane</keyword>
<feature type="transmembrane region" description="Helical" evidence="1">
    <location>
        <begin position="258"/>
        <end position="281"/>
    </location>
</feature>
<organism evidence="2 3">
    <name type="scientific">Chitinophaga barathri</name>
    <dbReference type="NCBI Taxonomy" id="1647451"/>
    <lineage>
        <taxon>Bacteria</taxon>
        <taxon>Pseudomonadati</taxon>
        <taxon>Bacteroidota</taxon>
        <taxon>Chitinophagia</taxon>
        <taxon>Chitinophagales</taxon>
        <taxon>Chitinophagaceae</taxon>
        <taxon>Chitinophaga</taxon>
    </lineage>
</organism>
<dbReference type="OrthoDB" id="1467772at2"/>